<dbReference type="GO" id="GO:1902936">
    <property type="term" value="F:phosphatidylinositol bisphosphate binding"/>
    <property type="evidence" value="ECO:0007669"/>
    <property type="project" value="TreeGrafter"/>
</dbReference>
<dbReference type="GO" id="GO:0016020">
    <property type="term" value="C:membrane"/>
    <property type="evidence" value="ECO:0007669"/>
    <property type="project" value="TreeGrafter"/>
</dbReference>
<dbReference type="SUPFAM" id="SSF52087">
    <property type="entry name" value="CRAL/TRIO domain"/>
    <property type="match status" value="1"/>
</dbReference>
<sequence length="85" mass="9818">MIGVSQALRDPMTQINGFKVIHDLKGLSFKQMKYFTPNNLLVFYNSTVNCFPARYKELHIISESSVMKIIWSIIKPILSEKIKGR</sequence>
<dbReference type="InterPro" id="IPR001251">
    <property type="entry name" value="CRAL-TRIO_dom"/>
</dbReference>
<dbReference type="PANTHER" id="PTHR10174">
    <property type="entry name" value="ALPHA-TOCOPHEROL TRANSFER PROTEIN-RELATED"/>
    <property type="match status" value="1"/>
</dbReference>
<dbReference type="Gene3D" id="3.40.525.10">
    <property type="entry name" value="CRAL-TRIO lipid binding domain"/>
    <property type="match status" value="1"/>
</dbReference>
<feature type="non-terminal residue" evidence="2">
    <location>
        <position position="85"/>
    </location>
</feature>
<organism evidence="2 3">
    <name type="scientific">Araneus ventricosus</name>
    <name type="common">Orbweaver spider</name>
    <name type="synonym">Epeira ventricosa</name>
    <dbReference type="NCBI Taxonomy" id="182803"/>
    <lineage>
        <taxon>Eukaryota</taxon>
        <taxon>Metazoa</taxon>
        <taxon>Ecdysozoa</taxon>
        <taxon>Arthropoda</taxon>
        <taxon>Chelicerata</taxon>
        <taxon>Arachnida</taxon>
        <taxon>Araneae</taxon>
        <taxon>Araneomorphae</taxon>
        <taxon>Entelegynae</taxon>
        <taxon>Araneoidea</taxon>
        <taxon>Araneidae</taxon>
        <taxon>Araneus</taxon>
    </lineage>
</organism>
<evidence type="ECO:0000259" key="1">
    <source>
        <dbReference type="PROSITE" id="PS50191"/>
    </source>
</evidence>
<dbReference type="CDD" id="cd00170">
    <property type="entry name" value="SEC14"/>
    <property type="match status" value="1"/>
</dbReference>
<dbReference type="OrthoDB" id="6430605at2759"/>
<comment type="caution">
    <text evidence="2">The sequence shown here is derived from an EMBL/GenBank/DDBJ whole genome shotgun (WGS) entry which is preliminary data.</text>
</comment>
<reference evidence="2 3" key="1">
    <citation type="journal article" date="2019" name="Sci. Rep.">
        <title>Orb-weaving spider Araneus ventricosus genome elucidates the spidroin gene catalogue.</title>
        <authorList>
            <person name="Kono N."/>
            <person name="Nakamura H."/>
            <person name="Ohtoshi R."/>
            <person name="Moran D.A.P."/>
            <person name="Shinohara A."/>
            <person name="Yoshida Y."/>
            <person name="Fujiwara M."/>
            <person name="Mori M."/>
            <person name="Tomita M."/>
            <person name="Arakawa K."/>
        </authorList>
    </citation>
    <scope>NUCLEOTIDE SEQUENCE [LARGE SCALE GENOMIC DNA]</scope>
</reference>
<evidence type="ECO:0000313" key="2">
    <source>
        <dbReference type="EMBL" id="GBN59078.1"/>
    </source>
</evidence>
<dbReference type="PROSITE" id="PS50191">
    <property type="entry name" value="CRAL_TRIO"/>
    <property type="match status" value="1"/>
</dbReference>
<evidence type="ECO:0000313" key="3">
    <source>
        <dbReference type="Proteomes" id="UP000499080"/>
    </source>
</evidence>
<dbReference type="Pfam" id="PF00650">
    <property type="entry name" value="CRAL_TRIO"/>
    <property type="match status" value="1"/>
</dbReference>
<gene>
    <name evidence="2" type="ORF">AVEN_68990_1</name>
</gene>
<keyword evidence="3" id="KW-1185">Reference proteome</keyword>
<dbReference type="EMBL" id="BGPR01013063">
    <property type="protein sequence ID" value="GBN59078.1"/>
    <property type="molecule type" value="Genomic_DNA"/>
</dbReference>
<feature type="domain" description="CRAL-TRIO" evidence="1">
    <location>
        <begin position="1"/>
        <end position="85"/>
    </location>
</feature>
<dbReference type="Proteomes" id="UP000499080">
    <property type="component" value="Unassembled WGS sequence"/>
</dbReference>
<dbReference type="PANTHER" id="PTHR10174:SF208">
    <property type="entry name" value="CRAL-TRIO DOMAIN-CONTAINING PROTEIN DDB_G0278031"/>
    <property type="match status" value="1"/>
</dbReference>
<proteinExistence type="predicted"/>
<protein>
    <recommendedName>
        <fullName evidence="1">CRAL-TRIO domain-containing protein</fullName>
    </recommendedName>
</protein>
<dbReference type="AlphaFoldDB" id="A0A4Y2Q4J4"/>
<name>A0A4Y2Q4J4_ARAVE</name>
<accession>A0A4Y2Q4J4</accession>
<dbReference type="InterPro" id="IPR036865">
    <property type="entry name" value="CRAL-TRIO_dom_sf"/>
</dbReference>